<evidence type="ECO:0000256" key="1">
    <source>
        <dbReference type="SAM" id="SignalP"/>
    </source>
</evidence>
<organism evidence="3 4">
    <name type="scientific">Saccharospirillum salsuginis</name>
    <dbReference type="NCBI Taxonomy" id="418750"/>
    <lineage>
        <taxon>Bacteria</taxon>
        <taxon>Pseudomonadati</taxon>
        <taxon>Pseudomonadota</taxon>
        <taxon>Gammaproteobacteria</taxon>
        <taxon>Oceanospirillales</taxon>
        <taxon>Saccharospirillaceae</taxon>
        <taxon>Saccharospirillum</taxon>
    </lineage>
</organism>
<dbReference type="SMART" id="SM00089">
    <property type="entry name" value="PKD"/>
    <property type="match status" value="3"/>
</dbReference>
<dbReference type="RefSeq" id="WP_189613343.1">
    <property type="nucleotide sequence ID" value="NZ_BMXR01000017.1"/>
</dbReference>
<feature type="domain" description="PASTA" evidence="2">
    <location>
        <begin position="1627"/>
        <end position="1694"/>
    </location>
</feature>
<dbReference type="EMBL" id="BMXR01000017">
    <property type="protein sequence ID" value="GGX73718.1"/>
    <property type="molecule type" value="Genomic_DNA"/>
</dbReference>
<reference evidence="3" key="1">
    <citation type="journal article" date="2014" name="Int. J. Syst. Evol. Microbiol.">
        <title>Complete genome sequence of Corynebacterium casei LMG S-19264T (=DSM 44701T), isolated from a smear-ripened cheese.</title>
        <authorList>
            <consortium name="US DOE Joint Genome Institute (JGI-PGF)"/>
            <person name="Walter F."/>
            <person name="Albersmeier A."/>
            <person name="Kalinowski J."/>
            <person name="Ruckert C."/>
        </authorList>
    </citation>
    <scope>NUCLEOTIDE SEQUENCE</scope>
    <source>
        <strain evidence="3">KCTC 22169</strain>
    </source>
</reference>
<proteinExistence type="predicted"/>
<evidence type="ECO:0000259" key="2">
    <source>
        <dbReference type="PROSITE" id="PS51178"/>
    </source>
</evidence>
<dbReference type="Pfam" id="PF22352">
    <property type="entry name" value="K319L-like_PKD"/>
    <property type="match status" value="4"/>
</dbReference>
<dbReference type="Gene3D" id="2.60.40.10">
    <property type="entry name" value="Immunoglobulins"/>
    <property type="match status" value="7"/>
</dbReference>
<dbReference type="InterPro" id="IPR013783">
    <property type="entry name" value="Ig-like_fold"/>
</dbReference>
<dbReference type="PROSITE" id="PS51178">
    <property type="entry name" value="PASTA"/>
    <property type="match status" value="1"/>
</dbReference>
<dbReference type="InterPro" id="IPR035986">
    <property type="entry name" value="PKD_dom_sf"/>
</dbReference>
<accession>A0A918KR86</accession>
<dbReference type="Proteomes" id="UP000626148">
    <property type="component" value="Unassembled WGS sequence"/>
</dbReference>
<protein>
    <recommendedName>
        <fullName evidence="2">PASTA domain-containing protein</fullName>
    </recommendedName>
</protein>
<dbReference type="SMART" id="SM00740">
    <property type="entry name" value="PASTA"/>
    <property type="match status" value="1"/>
</dbReference>
<evidence type="ECO:0000313" key="4">
    <source>
        <dbReference type="Proteomes" id="UP000626148"/>
    </source>
</evidence>
<dbReference type="PANTHER" id="PTHR46534">
    <property type="entry name" value="IGGFC_BINDING DOMAIN-CONTAINING PROTEIN"/>
    <property type="match status" value="1"/>
</dbReference>
<dbReference type="PANTHER" id="PTHR46534:SF2">
    <property type="entry name" value="VWFD DOMAIN-CONTAINING PROTEIN"/>
    <property type="match status" value="1"/>
</dbReference>
<name>A0A918KR86_9GAMM</name>
<dbReference type="Pfam" id="PF03793">
    <property type="entry name" value="PASTA"/>
    <property type="match status" value="1"/>
</dbReference>
<dbReference type="Pfam" id="PF17517">
    <property type="entry name" value="IgGFc_binding"/>
    <property type="match status" value="1"/>
</dbReference>
<comment type="caution">
    <text evidence="3">The sequence shown here is derived from an EMBL/GenBank/DDBJ whole genome shotgun (WGS) entry which is preliminary data.</text>
</comment>
<sequence length="1698" mass="185042">MVNKINSSVALACLAVTPGMGLAQSSSLGKEFTLAFPSNHGESGTPVLYMSSESDTAVTISVPGLAINETVQLSAGAVTSYMLPQALNRHGNALVKDLAVYIESAEDIAVYGLNAKRYTTDGFLALPQKVIGHEYYVLSYYGLNRYNWNLASEFVIVATEDDTRVIVTPSANINDTFQAQQPTELSLDKNQTIQLATADADLSGSHIVSNQPIVVYGAHECGDVPSRDPRIGWCDHLVETMVPVDKWGFNYDIVPLATRLSGDILRVMASQNNTEVVVNNEVVATLAAGEIFESELDGATSVRSAQPIYVAQYAMGQGADGVKADPFMMSIVPHEQFLDSYLFTTPEDGFADNFVNVVIEPGTNLSLDNETLDTSNFTPIPGSSLLGGQVTLEPGQHNLTADKPFGAYIYGFNAYDSYGYPAGQAFSDITPVSDPFLPNIGEFKHVGHTFVGTATDNEDLNANGILDPGEDLNSNGIIDGRSEDTNNNGEMDAGEDVNANGVLDRDFGLVVVELGDSENLSLHRTQSTGGRFPLFGFNISLIDPSIPGQGTLIVRDVHGNTREQPISVPVESALVDVELISRVSGDRLFIDNSSFSHDPESVITTNEGVEVTWRFDRLLSNEIRDLQYDVKLIGASENEQRLITRSLELSYVNTPGGDRHQVLLGPQHVNVTSSAFDLDLGVSNETTGPNTDVVVTASVKNLSGSTFSTELELEITDSNGHQLADTTIPLDSIEPGATVNPSWAWNTGNQYAGTYNVIARLRREGNLVNETTYQFQVVRDEQYDYPLEVDIATGSDAGNGQIINQDEFSTTDLLPVSVNLENVTSNELFNGGRVVIQVNNENGNEVQNWESDITAVQPGMASTIGKQFQLDDIPPGTYTVWTYVYDDDDDLVGVNSRIIEIVSNSNVDIQGNVQAEHEEILRGDDQTCIDTLENTGSSTYPAAQIEQSILDVTHNSIIESRQLTLQIDAQESLTEAWNGSTAGIDQGDYACVLRLVDNGESSTLGIDLFKVFNVVAEPGDSRSLFVGDTLTLDASTSREADGQPLTYEWTLVEKPSNSEIEIADPTAAAQEFIVDQQGDYVFELIASNGDDASLPKRVAISVPNRDPVADSGPDQAIQLQQLIQLDGLNSYDQDGDLLSYEWQFTQQPDGSLASFDDPSAGNPSFTVDAEGTYIAELTVRDDAGGSDTDQVILSASNVPPVADAGQDLLAHINDRVTLDGSGSFDVNGDELQYYWNLVEKPAGSQSDIVNSGSARPYVDIDVQGTYVAELIVHDGQLQSESDSITIFVGNSVPNADAGPDTRIDYGQYVYLDGSNSSDLDGDALNYNWNILSTPNGYKPYLYNRYSSQPYFYVNQTGEFVVQLIVSDGTNSSEPDLVVLSTENVKPYASAYRSGFGQVYLGDTIYLNGYGSDPDGDSLQFEWSFSDRPDNSQAQLISNEPESASFTIDEPGDYVVQLVTNDGELSSSPDSVYIYSAQACVANLDIRPKSRKIQLTWDYDPETYLVDIYRSTQFDGPYNWIAQTENTYSVWIDESVTDGTQYYYRIERHFTPDDDDCYGDYGDYGEYGEFSEFPSFGECDDGGYGEIPSLSDWSEETSFYDGYGDYGGYGNYFQSCESQVISSIPNRRVRYNLVPDVRGFSVEDAEQLLTSDGFSVGEILAVRTSAAEEGTVLNQDAPRNSRLPRGYGITLYVATWSND</sequence>
<keyword evidence="4" id="KW-1185">Reference proteome</keyword>
<dbReference type="InterPro" id="IPR000601">
    <property type="entry name" value="PKD_dom"/>
</dbReference>
<reference evidence="3" key="2">
    <citation type="submission" date="2020-09" db="EMBL/GenBank/DDBJ databases">
        <authorList>
            <person name="Sun Q."/>
            <person name="Kim S."/>
        </authorList>
    </citation>
    <scope>NUCLEOTIDE SEQUENCE</scope>
    <source>
        <strain evidence="3">KCTC 22169</strain>
    </source>
</reference>
<dbReference type="InterPro" id="IPR005543">
    <property type="entry name" value="PASTA_dom"/>
</dbReference>
<dbReference type="Gene3D" id="3.30.10.20">
    <property type="match status" value="1"/>
</dbReference>
<feature type="chain" id="PRO_5037525833" description="PASTA domain-containing protein" evidence="1">
    <location>
        <begin position="24"/>
        <end position="1698"/>
    </location>
</feature>
<feature type="signal peptide" evidence="1">
    <location>
        <begin position="1"/>
        <end position="23"/>
    </location>
</feature>
<keyword evidence="1" id="KW-0732">Signal</keyword>
<dbReference type="Pfam" id="PF18911">
    <property type="entry name" value="PKD_4"/>
    <property type="match status" value="1"/>
</dbReference>
<dbReference type="InterPro" id="IPR022409">
    <property type="entry name" value="PKD/Chitinase_dom"/>
</dbReference>
<evidence type="ECO:0000313" key="3">
    <source>
        <dbReference type="EMBL" id="GGX73718.1"/>
    </source>
</evidence>
<dbReference type="SUPFAM" id="SSF49299">
    <property type="entry name" value="PKD domain"/>
    <property type="match status" value="3"/>
</dbReference>
<gene>
    <name evidence="3" type="ORF">GCM10007392_46500</name>
</gene>
<dbReference type="InterPro" id="IPR035234">
    <property type="entry name" value="IgGFc-bd_N"/>
</dbReference>
<dbReference type="CDD" id="cd06577">
    <property type="entry name" value="PASTA_pknB"/>
    <property type="match status" value="1"/>
</dbReference>